<reference evidence="6" key="1">
    <citation type="submission" date="2016-10" db="EMBL/GenBank/DDBJ databases">
        <authorList>
            <person name="Varghese N."/>
        </authorList>
    </citation>
    <scope>NUCLEOTIDE SEQUENCE [LARGE SCALE GENOMIC DNA]</scope>
    <source>
        <strain evidence="6">DSM 17980</strain>
    </source>
</reference>
<dbReference type="eggNOG" id="COG2366">
    <property type="taxonomic scope" value="Bacteria"/>
</dbReference>
<dbReference type="GO" id="GO:0016811">
    <property type="term" value="F:hydrolase activity, acting on carbon-nitrogen (but not peptide) bonds, in linear amides"/>
    <property type="evidence" value="ECO:0007669"/>
    <property type="project" value="InterPro"/>
</dbReference>
<dbReference type="CDD" id="cd03747">
    <property type="entry name" value="Ntn_PGA_like"/>
    <property type="match status" value="1"/>
</dbReference>
<evidence type="ECO:0000313" key="5">
    <source>
        <dbReference type="EMBL" id="SFU38058.1"/>
    </source>
</evidence>
<dbReference type="Pfam" id="PF01804">
    <property type="entry name" value="Penicil_amidase"/>
    <property type="match status" value="1"/>
</dbReference>
<feature type="active site" description="Nucleophile" evidence="4">
    <location>
        <position position="320"/>
    </location>
</feature>
<evidence type="ECO:0000256" key="4">
    <source>
        <dbReference type="PIRSR" id="PIRSR001227-1"/>
    </source>
</evidence>
<sequence>MRRRRRIGRWVNGLCAAGATLVLGDLAAFGGGPLPPLGSAFNPGTGVWTAAKDAELPRDTSLRVPGLQQPVQVKFDANGTAYIDAKTDHDLFLALGYLHAKNRLFQMDLMRRQGEGRLAEIVGAKALPSDELELQLGLLRTAQQEWNQMGPGSPARQALLAYTDGVNACIGEEKRNGTLPMMFKLLGYEPKPWTPVDTLVIQGDMTQTLDFTTTPLDYALLVQSLGYDRTMAWFPVQPPNAQNPYDPGPYRKDPPAPMEQPVPAVLPATMQGTSFKAASRQIGPSQGRWAPPAADTAAVLDVLERLRNLPPAAIHRGSNSNNWAVDGTKTASGKPMLAGDPHLNQTLPAIWYQVAARSPSYDFSGVSIPGTPVVLIGKNQHIAWSLTNVQNQATFFYQEKTDPSRPNQYFWNGAWRDMQALEYDIPVKGGKPEHLTVPLTVHGPVLTTKGQTLSVEWIGALPSPDMEVLLGILRAQNFTEFRDALKDWHAPSQNFVYADDQGNIGLISAGYYPIIPKGDPWLPLPGTGESDIAGTIPFDDIPQVYNPPTHVVFSANQREVGPGYPYYIGTTLDFFDAGYRASRIADTLAKGNRMTMKDFEALQNDTHDVLAMRIVPKLLAALTGQKLSAEEQGAQRLLAAWDGNMAVDSAAASVWWTFWNHYLSDTFQPWWDAAHVPVDQDPDLAVGPELTSLNQDLEAWTLNDPDNPAFTAPGRAHRTAQDVMRQAFSEAVADLSKQLGGEPASWTWGKLHARQFPSLAQIPELGYGPRPSGGDRWTVDAASGGLVSTAGPSWRFIVDWGTGVEGVYPGGQSENPASPWYDNEIPLWWDGRYLPVWHVADAGPGIQATWRLSP</sequence>
<dbReference type="InterPro" id="IPR023343">
    <property type="entry name" value="Penicillin_amidase_dom1"/>
</dbReference>
<keyword evidence="6" id="KW-1185">Reference proteome</keyword>
<dbReference type="InterPro" id="IPR014395">
    <property type="entry name" value="Pen/GL7ACA/AHL_acylase"/>
</dbReference>
<dbReference type="InterPro" id="IPR043146">
    <property type="entry name" value="Penicillin_amidase_N_B-knob"/>
</dbReference>
<dbReference type="SUPFAM" id="SSF56235">
    <property type="entry name" value="N-terminal nucleophile aminohydrolases (Ntn hydrolases)"/>
    <property type="match status" value="1"/>
</dbReference>
<dbReference type="Gene3D" id="1.10.439.10">
    <property type="entry name" value="Penicillin Amidohydrolase, domain 1"/>
    <property type="match status" value="1"/>
</dbReference>
<dbReference type="Gene3D" id="1.10.1400.10">
    <property type="match status" value="1"/>
</dbReference>
<dbReference type="AlphaFoldDB" id="A0A1I7FPH5"/>
<evidence type="ECO:0000256" key="1">
    <source>
        <dbReference type="ARBA" id="ARBA00006586"/>
    </source>
</evidence>
<evidence type="ECO:0000256" key="2">
    <source>
        <dbReference type="ARBA" id="ARBA00022801"/>
    </source>
</evidence>
<dbReference type="PANTHER" id="PTHR34218">
    <property type="entry name" value="PEPTIDASE S45 PENICILLIN AMIDASE"/>
    <property type="match status" value="1"/>
</dbReference>
<organism evidence="5 6">
    <name type="scientific">Alicyclobacillus macrosporangiidus</name>
    <dbReference type="NCBI Taxonomy" id="392015"/>
    <lineage>
        <taxon>Bacteria</taxon>
        <taxon>Bacillati</taxon>
        <taxon>Bacillota</taxon>
        <taxon>Bacilli</taxon>
        <taxon>Bacillales</taxon>
        <taxon>Alicyclobacillaceae</taxon>
        <taxon>Alicyclobacillus</taxon>
    </lineage>
</organism>
<dbReference type="PIRSF" id="PIRSF001227">
    <property type="entry name" value="Pen_acylase"/>
    <property type="match status" value="1"/>
</dbReference>
<dbReference type="PANTHER" id="PTHR34218:SF4">
    <property type="entry name" value="ACYL-HOMOSERINE LACTONE ACYLASE QUIP"/>
    <property type="match status" value="1"/>
</dbReference>
<evidence type="ECO:0000256" key="3">
    <source>
        <dbReference type="ARBA" id="ARBA00023145"/>
    </source>
</evidence>
<dbReference type="GO" id="GO:0017000">
    <property type="term" value="P:antibiotic biosynthetic process"/>
    <property type="evidence" value="ECO:0007669"/>
    <property type="project" value="InterPro"/>
</dbReference>
<name>A0A1I7FPH5_9BACL</name>
<comment type="similarity">
    <text evidence="1">Belongs to the peptidase S45 family.</text>
</comment>
<evidence type="ECO:0000313" key="6">
    <source>
        <dbReference type="Proteomes" id="UP000183508"/>
    </source>
</evidence>
<proteinExistence type="inferred from homology"/>
<dbReference type="Proteomes" id="UP000183508">
    <property type="component" value="Unassembled WGS sequence"/>
</dbReference>
<accession>A0A1I7FPH5</accession>
<dbReference type="STRING" id="392015.SAMN05421543_101377"/>
<protein>
    <submittedName>
        <fullName evidence="5">Penicillin amidase</fullName>
    </submittedName>
</protein>
<keyword evidence="3" id="KW-0865">Zymogen</keyword>
<dbReference type="InterPro" id="IPR002692">
    <property type="entry name" value="S45"/>
</dbReference>
<dbReference type="InterPro" id="IPR043147">
    <property type="entry name" value="Penicillin_amidase_A-knob"/>
</dbReference>
<gene>
    <name evidence="5" type="ORF">SAMN05421543_101377</name>
</gene>
<dbReference type="Gene3D" id="2.30.120.10">
    <property type="match status" value="1"/>
</dbReference>
<dbReference type="InterPro" id="IPR029055">
    <property type="entry name" value="Ntn_hydrolases_N"/>
</dbReference>
<dbReference type="EMBL" id="FPBV01000001">
    <property type="protein sequence ID" value="SFU38058.1"/>
    <property type="molecule type" value="Genomic_DNA"/>
</dbReference>
<dbReference type="Gene3D" id="3.60.20.10">
    <property type="entry name" value="Glutamine Phosphoribosylpyrophosphate, subunit 1, domain 1"/>
    <property type="match status" value="1"/>
</dbReference>
<keyword evidence="2" id="KW-0378">Hydrolase</keyword>